<dbReference type="Pfam" id="PF00005">
    <property type="entry name" value="ABC_tran"/>
    <property type="match status" value="1"/>
</dbReference>
<dbReference type="SUPFAM" id="SSF52540">
    <property type="entry name" value="P-loop containing nucleoside triphosphate hydrolases"/>
    <property type="match status" value="1"/>
</dbReference>
<dbReference type="STRING" id="1763535.LPB072_08655"/>
<evidence type="ECO:0000313" key="8">
    <source>
        <dbReference type="Proteomes" id="UP000185680"/>
    </source>
</evidence>
<dbReference type="OrthoDB" id="9804819at2"/>
<evidence type="ECO:0000256" key="2">
    <source>
        <dbReference type="ARBA" id="ARBA00022741"/>
    </source>
</evidence>
<dbReference type="Proteomes" id="UP000185657">
    <property type="component" value="Unassembled WGS sequence"/>
</dbReference>
<dbReference type="AlphaFoldDB" id="A0A167H055"/>
<protein>
    <submittedName>
        <fullName evidence="5">ABC transporter</fullName>
    </submittedName>
</protein>
<dbReference type="InterPro" id="IPR027417">
    <property type="entry name" value="P-loop_NTPase"/>
</dbReference>
<proteinExistence type="predicted"/>
<keyword evidence="3" id="KW-0067">ATP-binding</keyword>
<keyword evidence="7" id="KW-1185">Reference proteome</keyword>
<evidence type="ECO:0000313" key="7">
    <source>
        <dbReference type="Proteomes" id="UP000185657"/>
    </source>
</evidence>
<dbReference type="PANTHER" id="PTHR43582:SF2">
    <property type="entry name" value="LINEARMYCIN RESISTANCE ATP-BINDING PROTEIN LNRL"/>
    <property type="match status" value="1"/>
</dbReference>
<name>A0A167H055_9BURK</name>
<dbReference type="Gene3D" id="3.40.50.300">
    <property type="entry name" value="P-loop containing nucleotide triphosphate hydrolases"/>
    <property type="match status" value="1"/>
</dbReference>
<feature type="domain" description="ABC transporter" evidence="4">
    <location>
        <begin position="2"/>
        <end position="234"/>
    </location>
</feature>
<dbReference type="PANTHER" id="PTHR43582">
    <property type="entry name" value="LINEARMYCIN RESISTANCE ATP-BINDING PROTEIN LNRL"/>
    <property type="match status" value="1"/>
</dbReference>
<sequence>MLEISHLGFQYPGTSRAALTDVSLTASRGEILGLLGPNGAGKTTLISHLSAGLPVQTGSITIDGQPFAQVHRANPTRISVAPQEYAFYPMLTVLENLRCFSAACGLASVQRRQRVQESLDFAQLNQFQGTQAKNLSGGLKRRLNLAIAVLPKPDLYVFDEPTVGVDPQSRAFILDAIKALARQGTAVIYTSHYMEEIEAVADHVAILDGGRVLRYDSLSSLLQAGALEVRFSVNEALPSQTHAALAAFGEIAQSGQAVEIRLHAGARLSALISLLESSDVDVSDLQVGRATLENIFLALTDRQLRDQ</sequence>
<evidence type="ECO:0000256" key="1">
    <source>
        <dbReference type="ARBA" id="ARBA00022475"/>
    </source>
</evidence>
<evidence type="ECO:0000256" key="3">
    <source>
        <dbReference type="ARBA" id="ARBA00022840"/>
    </source>
</evidence>
<accession>A0A167H055</accession>
<organism evidence="5 8">
    <name type="scientific">Hydrogenophaga crassostreae</name>
    <dbReference type="NCBI Taxonomy" id="1763535"/>
    <lineage>
        <taxon>Bacteria</taxon>
        <taxon>Pseudomonadati</taxon>
        <taxon>Pseudomonadota</taxon>
        <taxon>Betaproteobacteria</taxon>
        <taxon>Burkholderiales</taxon>
        <taxon>Comamonadaceae</taxon>
        <taxon>Hydrogenophaga</taxon>
    </lineage>
</organism>
<dbReference type="PROSITE" id="PS50893">
    <property type="entry name" value="ABC_TRANSPORTER_2"/>
    <property type="match status" value="1"/>
</dbReference>
<dbReference type="EMBL" id="CP017476">
    <property type="protein sequence ID" value="AOW12902.1"/>
    <property type="molecule type" value="Genomic_DNA"/>
</dbReference>
<evidence type="ECO:0000313" key="6">
    <source>
        <dbReference type="EMBL" id="OAD40087.1"/>
    </source>
</evidence>
<gene>
    <name evidence="5" type="ORF">LPB072_08655</name>
    <name evidence="6" type="ORF">LPB72_18150</name>
</gene>
<dbReference type="SMART" id="SM00382">
    <property type="entry name" value="AAA"/>
    <property type="match status" value="1"/>
</dbReference>
<dbReference type="KEGG" id="hyl:LPB072_08655"/>
<reference evidence="6 7" key="1">
    <citation type="submission" date="2016-02" db="EMBL/GenBank/DDBJ databases">
        <title>Draft genome sequence of Hydrogenophaga sp. LPB0072.</title>
        <authorList>
            <person name="Shin S.-K."/>
            <person name="Yi H."/>
        </authorList>
    </citation>
    <scope>NUCLEOTIDE SEQUENCE [LARGE SCALE GENOMIC DNA]</scope>
    <source>
        <strain evidence="6 7">LPB0072</strain>
    </source>
</reference>
<dbReference type="GO" id="GO:0016887">
    <property type="term" value="F:ATP hydrolysis activity"/>
    <property type="evidence" value="ECO:0007669"/>
    <property type="project" value="InterPro"/>
</dbReference>
<dbReference type="InterPro" id="IPR003439">
    <property type="entry name" value="ABC_transporter-like_ATP-bd"/>
</dbReference>
<dbReference type="InterPro" id="IPR003593">
    <property type="entry name" value="AAA+_ATPase"/>
</dbReference>
<evidence type="ECO:0000259" key="4">
    <source>
        <dbReference type="PROSITE" id="PS50893"/>
    </source>
</evidence>
<dbReference type="EMBL" id="LVWD01000034">
    <property type="protein sequence ID" value="OAD40087.1"/>
    <property type="molecule type" value="Genomic_DNA"/>
</dbReference>
<dbReference type="Proteomes" id="UP000185680">
    <property type="component" value="Chromosome"/>
</dbReference>
<dbReference type="CDD" id="cd03230">
    <property type="entry name" value="ABC_DR_subfamily_A"/>
    <property type="match status" value="1"/>
</dbReference>
<dbReference type="GO" id="GO:0005524">
    <property type="term" value="F:ATP binding"/>
    <property type="evidence" value="ECO:0007669"/>
    <property type="project" value="UniProtKB-KW"/>
</dbReference>
<keyword evidence="1" id="KW-0472">Membrane</keyword>
<keyword evidence="1" id="KW-1003">Cell membrane</keyword>
<reference evidence="5 8" key="2">
    <citation type="submission" date="2016-10" db="EMBL/GenBank/DDBJ databases">
        <title>Hydorgenophaga sp. LPB0072 isolated from gastropod.</title>
        <authorList>
            <person name="Kim E."/>
            <person name="Yi H."/>
        </authorList>
    </citation>
    <scope>NUCLEOTIDE SEQUENCE [LARGE SCALE GENOMIC DNA]</scope>
    <source>
        <strain evidence="5 8">LPB0072</strain>
    </source>
</reference>
<evidence type="ECO:0000313" key="5">
    <source>
        <dbReference type="EMBL" id="AOW12902.1"/>
    </source>
</evidence>
<keyword evidence="2" id="KW-0547">Nucleotide-binding</keyword>